<dbReference type="InterPro" id="IPR036249">
    <property type="entry name" value="Thioredoxin-like_sf"/>
</dbReference>
<dbReference type="PANTHER" id="PTHR45809:SF1">
    <property type="entry name" value="PHOSDUCIN-LIKE PROTEIN 2"/>
    <property type="match status" value="1"/>
</dbReference>
<accession>A0A5E4BGD6</accession>
<evidence type="ECO:0000313" key="4">
    <source>
        <dbReference type="EMBL" id="VTJ68455.1"/>
    </source>
</evidence>
<protein>
    <recommendedName>
        <fullName evidence="3">Neuromedin U C-terminal domain-containing protein</fullName>
    </recommendedName>
</protein>
<comment type="caution">
    <text evidence="4">The sequence shown here is derived from an EMBL/GenBank/DDBJ whole genome shotgun (WGS) entry which is preliminary data.</text>
</comment>
<evidence type="ECO:0000313" key="5">
    <source>
        <dbReference type="Proteomes" id="UP000335636"/>
    </source>
</evidence>
<dbReference type="Pfam" id="PF02114">
    <property type="entry name" value="Phosducin"/>
    <property type="match status" value="1"/>
</dbReference>
<dbReference type="Pfam" id="PF02070">
    <property type="entry name" value="NMU"/>
    <property type="match status" value="1"/>
</dbReference>
<feature type="domain" description="Neuromedin U C-terminal" evidence="3">
    <location>
        <begin position="79"/>
        <end position="103"/>
    </location>
</feature>
<evidence type="ECO:0000256" key="1">
    <source>
        <dbReference type="ARBA" id="ARBA00009686"/>
    </source>
</evidence>
<dbReference type="SUPFAM" id="SSF52833">
    <property type="entry name" value="Thioredoxin-like"/>
    <property type="match status" value="1"/>
</dbReference>
<comment type="similarity">
    <text evidence="1">Belongs to the phosducin family.</text>
</comment>
<gene>
    <name evidence="4" type="ORF">MONAX_5E009480</name>
</gene>
<dbReference type="GO" id="GO:0006940">
    <property type="term" value="P:regulation of smooth muscle contraction"/>
    <property type="evidence" value="ECO:0007669"/>
    <property type="project" value="InterPro"/>
</dbReference>
<dbReference type="GO" id="GO:0005737">
    <property type="term" value="C:cytoplasm"/>
    <property type="evidence" value="ECO:0007669"/>
    <property type="project" value="TreeGrafter"/>
</dbReference>
<dbReference type="InterPro" id="IPR024253">
    <property type="entry name" value="Phosducin_thioredoxin-like_dom"/>
</dbReference>
<keyword evidence="5" id="KW-1185">Reference proteome</keyword>
<feature type="signal peptide" evidence="2">
    <location>
        <begin position="1"/>
        <end position="36"/>
    </location>
</feature>
<dbReference type="AlphaFoldDB" id="A0A5E4BGD6"/>
<keyword evidence="2" id="KW-0732">Signal</keyword>
<sequence>MPRSTSRRPGPAPGQVFVVSPLLLLLLAWCTGACGGAPIFPQGFQPEQELQLWNEEQDEKDNAKRFLFHYSKTQKLGNSNVVEEFQSPFASRSKGYFLFRDPNEDTEWNEILRDFGILPPKEEPKDEIEEMVLRLQKEAMVKPYEKMSLAQLKEAEDEFDEEDMKAIEVYSIPMCLLVNQHLSLLARKFPETKFVKAIVNSCIQHYHDNCLPTIFVYKSGQIEGKFIGIVECGGINLKLEELEWKLAEVGAIQTELEENPKKVIEDMMYADPPNQSKEF</sequence>
<dbReference type="InterPro" id="IPR008200">
    <property type="entry name" value="NMU_C"/>
</dbReference>
<dbReference type="Proteomes" id="UP000335636">
    <property type="component" value="Unassembled WGS sequence"/>
</dbReference>
<dbReference type="InterPro" id="IPR051498">
    <property type="entry name" value="Phosducin-like_chap/apop_reg"/>
</dbReference>
<dbReference type="GO" id="GO:0006457">
    <property type="term" value="P:protein folding"/>
    <property type="evidence" value="ECO:0007669"/>
    <property type="project" value="TreeGrafter"/>
</dbReference>
<dbReference type="PANTHER" id="PTHR45809">
    <property type="entry name" value="VIRAL IAP-ASSOCIATED FACTOR HOMOLOG"/>
    <property type="match status" value="1"/>
</dbReference>
<dbReference type="Gene3D" id="3.40.30.10">
    <property type="entry name" value="Glutaredoxin"/>
    <property type="match status" value="1"/>
</dbReference>
<name>A0A5E4BGD6_MARMO</name>
<proteinExistence type="inferred from homology"/>
<dbReference type="SMART" id="SM00084">
    <property type="entry name" value="NMU"/>
    <property type="match status" value="1"/>
</dbReference>
<dbReference type="EMBL" id="CABDUW010000431">
    <property type="protein sequence ID" value="VTJ68455.1"/>
    <property type="molecule type" value="Genomic_DNA"/>
</dbReference>
<organism evidence="4 5">
    <name type="scientific">Marmota monax</name>
    <name type="common">Woodchuck</name>
    <dbReference type="NCBI Taxonomy" id="9995"/>
    <lineage>
        <taxon>Eukaryota</taxon>
        <taxon>Metazoa</taxon>
        <taxon>Chordata</taxon>
        <taxon>Craniata</taxon>
        <taxon>Vertebrata</taxon>
        <taxon>Euteleostomi</taxon>
        <taxon>Mammalia</taxon>
        <taxon>Eutheria</taxon>
        <taxon>Euarchontoglires</taxon>
        <taxon>Glires</taxon>
        <taxon>Rodentia</taxon>
        <taxon>Sciuromorpha</taxon>
        <taxon>Sciuridae</taxon>
        <taxon>Xerinae</taxon>
        <taxon>Marmotini</taxon>
        <taxon>Marmota</taxon>
    </lineage>
</organism>
<evidence type="ECO:0000259" key="3">
    <source>
        <dbReference type="SMART" id="SM00084"/>
    </source>
</evidence>
<evidence type="ECO:0000256" key="2">
    <source>
        <dbReference type="SAM" id="SignalP"/>
    </source>
</evidence>
<reference evidence="4" key="1">
    <citation type="submission" date="2019-04" db="EMBL/GenBank/DDBJ databases">
        <authorList>
            <person name="Alioto T."/>
            <person name="Alioto T."/>
        </authorList>
    </citation>
    <scope>NUCLEOTIDE SEQUENCE [LARGE SCALE GENOMIC DNA]</scope>
</reference>
<feature type="chain" id="PRO_5022662285" description="Neuromedin U C-terminal domain-containing protein" evidence="2">
    <location>
        <begin position="37"/>
        <end position="279"/>
    </location>
</feature>